<dbReference type="Pfam" id="PF03572">
    <property type="entry name" value="Peptidase_S41"/>
    <property type="match status" value="1"/>
</dbReference>
<dbReference type="InterPro" id="IPR029045">
    <property type="entry name" value="ClpP/crotonase-like_dom_sf"/>
</dbReference>
<dbReference type="EMBL" id="JALAAR010000004">
    <property type="protein sequence ID" value="MEH8016927.1"/>
    <property type="molecule type" value="Genomic_DNA"/>
</dbReference>
<dbReference type="SUPFAM" id="SSF52096">
    <property type="entry name" value="ClpP/crotonase"/>
    <property type="match status" value="1"/>
</dbReference>
<protein>
    <submittedName>
        <fullName evidence="2">Serine hydrolase</fullName>
    </submittedName>
</protein>
<feature type="domain" description="Tail specific protease" evidence="1">
    <location>
        <begin position="225"/>
        <end position="438"/>
    </location>
</feature>
<dbReference type="InterPro" id="IPR001466">
    <property type="entry name" value="Beta-lactam-related"/>
</dbReference>
<dbReference type="GO" id="GO:0016787">
    <property type="term" value="F:hydrolase activity"/>
    <property type="evidence" value="ECO:0007669"/>
    <property type="project" value="UniProtKB-KW"/>
</dbReference>
<name>A0ABU8C5X3_9GAMM</name>
<accession>A0ABU8C5X3</accession>
<dbReference type="Pfam" id="PF00144">
    <property type="entry name" value="Beta-lactamase"/>
    <property type="match status" value="1"/>
</dbReference>
<dbReference type="SMART" id="SM00245">
    <property type="entry name" value="TSPc"/>
    <property type="match status" value="1"/>
</dbReference>
<keyword evidence="2" id="KW-0378">Hydrolase</keyword>
<dbReference type="PANTHER" id="PTHR46825:SF9">
    <property type="entry name" value="BETA-LACTAMASE-RELATED DOMAIN-CONTAINING PROTEIN"/>
    <property type="match status" value="1"/>
</dbReference>
<dbReference type="Gene3D" id="3.40.710.10">
    <property type="entry name" value="DD-peptidase/beta-lactamase superfamily"/>
    <property type="match status" value="1"/>
</dbReference>
<dbReference type="InterPro" id="IPR050491">
    <property type="entry name" value="AmpC-like"/>
</dbReference>
<dbReference type="InterPro" id="IPR028204">
    <property type="entry name" value="Tricorn_C1"/>
</dbReference>
<dbReference type="Gene3D" id="3.90.226.10">
    <property type="entry name" value="2-enoyl-CoA Hydratase, Chain A, domain 1"/>
    <property type="match status" value="1"/>
</dbReference>
<dbReference type="InterPro" id="IPR012338">
    <property type="entry name" value="Beta-lactam/transpept-like"/>
</dbReference>
<evidence type="ECO:0000259" key="1">
    <source>
        <dbReference type="SMART" id="SM00245"/>
    </source>
</evidence>
<keyword evidence="3" id="KW-1185">Reference proteome</keyword>
<dbReference type="InterPro" id="IPR005151">
    <property type="entry name" value="Tail-specific_protease"/>
</dbReference>
<dbReference type="Gene3D" id="3.30.750.44">
    <property type="match status" value="1"/>
</dbReference>
<organism evidence="2 3">
    <name type="scientific">Rheinheimera muenzenbergensis</name>
    <dbReference type="NCBI Taxonomy" id="1193628"/>
    <lineage>
        <taxon>Bacteria</taxon>
        <taxon>Pseudomonadati</taxon>
        <taxon>Pseudomonadota</taxon>
        <taxon>Gammaproteobacteria</taxon>
        <taxon>Chromatiales</taxon>
        <taxon>Chromatiaceae</taxon>
        <taxon>Rheinheimera</taxon>
    </lineage>
</organism>
<dbReference type="PROSITE" id="PS51257">
    <property type="entry name" value="PROKAR_LIPOPROTEIN"/>
    <property type="match status" value="1"/>
</dbReference>
<dbReference type="SUPFAM" id="SSF56601">
    <property type="entry name" value="beta-lactamase/transpeptidase-like"/>
    <property type="match status" value="1"/>
</dbReference>
<sequence length="840" mass="92331">MKTRITTTILSAALLLTACHSDNNKLTDGPLAPAKLEGIFARSGYGQVFDFSAQHYRLYSTTSQYCRLEQQGNIAELEIKTLQISEKGQTITAALPGSTAFPVQLRKLNQLPDSCTKPLADSQNVRLNFDYFWHSINELYGFFPQRNIDWDKRYQQYQHQITDNLTDAELFDLLSAMLADFADSHVTLHAEIEGEAAYFSAARSTVLAEMAPHFELTDTEMQTALQQTSLALMQHYAGTAPLQTSGAAQPLWWGLSEDNVGYIMLQGLAGFSADSEDIQADVAAARQAFSQMMAALAGADAIILDNRFNIGGYDDIAAELARFFIAQSQTVLTKKVNNLQAHQVEQTLQLSPVAQVYTGPLFLINSEVTVSAAETFSLMLKDQPQVTLLGQPSNGALSDMLQKPLPNGWLLTLSNETYLDQHRQSFEVSGIPVDIETPVFSQLDLALQKVSAYDTALALLEKSYRQDVSTQDLEHIINQAITGNIIPGIAVAMVKQGELKYSQGFGKASENTQVTAKTPFVLASVSKVFNGTLAALLVEQGRLNPDTEVRDDIGISMTLPEHVTTPVRLWHLLSHTSGIADSDAYHCGYYFSEGGQSMLNTLQAENSCPDPVQPELEQFLQDYLNSSGSLYSAANYQLPDGVQPGKQYHYSNIGSALAAQMMSCHLASPFNSIMTDELLQPLGLNQTKWDLPGTQLPDTATRFIWQDATSGLVPLPHYRAATWPDGFLASSAEDLAKFAQAVMRPNHPLLSNKVRQRMLEPLVSIYPGKQVGYQWITEGGYIYHDGSDPGTETLLLLQPASQNALIVLINTGGMADWQHPALPEFINTLKTVAWHTMLGL</sequence>
<dbReference type="Proteomes" id="UP001375382">
    <property type="component" value="Unassembled WGS sequence"/>
</dbReference>
<dbReference type="Pfam" id="PF14684">
    <property type="entry name" value="Tricorn_C1"/>
    <property type="match status" value="1"/>
</dbReference>
<evidence type="ECO:0000313" key="2">
    <source>
        <dbReference type="EMBL" id="MEH8016927.1"/>
    </source>
</evidence>
<evidence type="ECO:0000313" key="3">
    <source>
        <dbReference type="Proteomes" id="UP001375382"/>
    </source>
</evidence>
<dbReference type="CDD" id="cd07563">
    <property type="entry name" value="Peptidase_S41_IRBP"/>
    <property type="match status" value="1"/>
</dbReference>
<reference evidence="2 3" key="1">
    <citation type="journal article" date="2023" name="Ecotoxicol. Environ. Saf.">
        <title>Mercury remediation potential of mercury-resistant strain Rheinheimera metallidurans sp. nov. isolated from a municipal waste dumping site.</title>
        <authorList>
            <person name="Yadav V."/>
            <person name="Manjhi A."/>
            <person name="Vadakedath N."/>
        </authorList>
    </citation>
    <scope>NUCLEOTIDE SEQUENCE [LARGE SCALE GENOMIC DNA]</scope>
    <source>
        <strain evidence="2 3">E-49</strain>
    </source>
</reference>
<gene>
    <name evidence="2" type="ORF">MN202_06780</name>
</gene>
<dbReference type="RefSeq" id="WP_335735340.1">
    <property type="nucleotide sequence ID" value="NZ_JALAAR010000004.1"/>
</dbReference>
<comment type="caution">
    <text evidence="2">The sequence shown here is derived from an EMBL/GenBank/DDBJ whole genome shotgun (WGS) entry which is preliminary data.</text>
</comment>
<proteinExistence type="predicted"/>
<dbReference type="PANTHER" id="PTHR46825">
    <property type="entry name" value="D-ALANYL-D-ALANINE-CARBOXYPEPTIDASE/ENDOPEPTIDASE AMPH"/>
    <property type="match status" value="1"/>
</dbReference>